<evidence type="ECO:0000313" key="2">
    <source>
        <dbReference type="WBParaSite" id="L893_g25089.t1"/>
    </source>
</evidence>
<protein>
    <submittedName>
        <fullName evidence="2">F-box domain-containing protein</fullName>
    </submittedName>
</protein>
<evidence type="ECO:0000313" key="1">
    <source>
        <dbReference type="Proteomes" id="UP000095287"/>
    </source>
</evidence>
<dbReference type="Proteomes" id="UP000095287">
    <property type="component" value="Unplaced"/>
</dbReference>
<reference evidence="2" key="1">
    <citation type="submission" date="2016-11" db="UniProtKB">
        <authorList>
            <consortium name="WormBaseParasite"/>
        </authorList>
    </citation>
    <scope>IDENTIFICATION</scope>
</reference>
<proteinExistence type="predicted"/>
<sequence>MEHVPALFIKSVLSLFKIPTVEPVKKLSSRSWSQLAADQMARRKNWILRIDDSADQFMGYFMEAAENVFKYASFDEFGKKDRYLNQITGIWVGGYIDEEDEEVLQKSTKIASKQDAESLKRRFFPRINYAALKSLWLGTMDSVRLDSTILHHIVDNDANIEILRLSYEGPTSTELLEKHVQGNLLTHLAMYGEWPLESTVSLIEALVPQRQLREFHYFDSISLSESFFTSLVADWEKADSPEDKEIVFWNLDTAMPLEVGVRRHPNSQAQLKVDTDISNSKFFRLHFSAVPQ</sequence>
<name>A0A1I7ZCQ8_9BILA</name>
<dbReference type="WBParaSite" id="L893_g25089.t1">
    <property type="protein sequence ID" value="L893_g25089.t1"/>
    <property type="gene ID" value="L893_g25089"/>
</dbReference>
<accession>A0A1I7ZCQ8</accession>
<dbReference type="AlphaFoldDB" id="A0A1I7ZCQ8"/>
<keyword evidence="1" id="KW-1185">Reference proteome</keyword>
<organism evidence="1 2">
    <name type="scientific">Steinernema glaseri</name>
    <dbReference type="NCBI Taxonomy" id="37863"/>
    <lineage>
        <taxon>Eukaryota</taxon>
        <taxon>Metazoa</taxon>
        <taxon>Ecdysozoa</taxon>
        <taxon>Nematoda</taxon>
        <taxon>Chromadorea</taxon>
        <taxon>Rhabditida</taxon>
        <taxon>Tylenchina</taxon>
        <taxon>Panagrolaimomorpha</taxon>
        <taxon>Strongyloidoidea</taxon>
        <taxon>Steinernematidae</taxon>
        <taxon>Steinernema</taxon>
    </lineage>
</organism>